<evidence type="ECO:0000256" key="2">
    <source>
        <dbReference type="ARBA" id="ARBA00005587"/>
    </source>
</evidence>
<dbReference type="Pfam" id="PF01184">
    <property type="entry name" value="Gpr1_Fun34_YaaH"/>
    <property type="match status" value="1"/>
</dbReference>
<dbReference type="InterPro" id="IPR047622">
    <property type="entry name" value="GPR1_FUN34_YAAH"/>
</dbReference>
<dbReference type="PANTHER" id="PTHR31123:SF1">
    <property type="entry name" value="ACCUMULATION OF DYADS PROTEIN 2-RELATED"/>
    <property type="match status" value="1"/>
</dbReference>
<accession>A0AAE0JZZ9</accession>
<dbReference type="PANTHER" id="PTHR31123">
    <property type="entry name" value="ACCUMULATION OF DYADS PROTEIN 2-RELATED"/>
    <property type="match status" value="1"/>
</dbReference>
<protein>
    <submittedName>
        <fullName evidence="8">GPR1/FUN34/yaaH family-domain-containing protein</fullName>
    </submittedName>
</protein>
<dbReference type="NCBIfam" id="NF038013">
    <property type="entry name" value="AceTr_1"/>
    <property type="match status" value="1"/>
</dbReference>
<keyword evidence="4 7" id="KW-1133">Transmembrane helix</keyword>
<dbReference type="PROSITE" id="PS01114">
    <property type="entry name" value="GPR1_FUN34_YAAH"/>
    <property type="match status" value="1"/>
</dbReference>
<comment type="subcellular location">
    <subcellularLocation>
        <location evidence="1">Membrane</location>
        <topology evidence="1">Multi-pass membrane protein</topology>
    </subcellularLocation>
</comment>
<gene>
    <name evidence="8" type="ORF">B0H63DRAFT_82829</name>
</gene>
<evidence type="ECO:0000256" key="6">
    <source>
        <dbReference type="SAM" id="MobiDB-lite"/>
    </source>
</evidence>
<organism evidence="8 9">
    <name type="scientific">Podospora didyma</name>
    <dbReference type="NCBI Taxonomy" id="330526"/>
    <lineage>
        <taxon>Eukaryota</taxon>
        <taxon>Fungi</taxon>
        <taxon>Dikarya</taxon>
        <taxon>Ascomycota</taxon>
        <taxon>Pezizomycotina</taxon>
        <taxon>Sordariomycetes</taxon>
        <taxon>Sordariomycetidae</taxon>
        <taxon>Sordariales</taxon>
        <taxon>Podosporaceae</taxon>
        <taxon>Podospora</taxon>
    </lineage>
</organism>
<proteinExistence type="inferred from homology"/>
<dbReference type="GO" id="GO:0005886">
    <property type="term" value="C:plasma membrane"/>
    <property type="evidence" value="ECO:0007669"/>
    <property type="project" value="TreeGrafter"/>
</dbReference>
<evidence type="ECO:0000256" key="7">
    <source>
        <dbReference type="SAM" id="Phobius"/>
    </source>
</evidence>
<dbReference type="AlphaFoldDB" id="A0AAE0JZZ9"/>
<keyword evidence="3 7" id="KW-0812">Transmembrane</keyword>
<feature type="transmembrane region" description="Helical" evidence="7">
    <location>
        <begin position="177"/>
        <end position="197"/>
    </location>
</feature>
<reference evidence="8" key="2">
    <citation type="submission" date="2023-06" db="EMBL/GenBank/DDBJ databases">
        <authorList>
            <consortium name="Lawrence Berkeley National Laboratory"/>
            <person name="Haridas S."/>
            <person name="Hensen N."/>
            <person name="Bonometti L."/>
            <person name="Westerberg I."/>
            <person name="Brannstrom I.O."/>
            <person name="Guillou S."/>
            <person name="Cros-Aarteil S."/>
            <person name="Calhoun S."/>
            <person name="Kuo A."/>
            <person name="Mondo S."/>
            <person name="Pangilinan J."/>
            <person name="Riley R."/>
            <person name="LaButti K."/>
            <person name="Andreopoulos B."/>
            <person name="Lipzen A."/>
            <person name="Chen C."/>
            <person name="Yanf M."/>
            <person name="Daum C."/>
            <person name="Ng V."/>
            <person name="Clum A."/>
            <person name="Steindorff A."/>
            <person name="Ohm R."/>
            <person name="Martin F."/>
            <person name="Silar P."/>
            <person name="Natvig D."/>
            <person name="Lalanne C."/>
            <person name="Gautier V."/>
            <person name="Ament-velasquez S.L."/>
            <person name="Kruys A."/>
            <person name="Hutchinson M.I."/>
            <person name="Powell A.J."/>
            <person name="Barry K."/>
            <person name="Miller A.N."/>
            <person name="Grigoriev I.V."/>
            <person name="Debuchy R."/>
            <person name="Gladieux P."/>
            <person name="Thoren M.H."/>
            <person name="Johannesson H."/>
        </authorList>
    </citation>
    <scope>NUCLEOTIDE SEQUENCE</scope>
    <source>
        <strain evidence="8">CBS 232.78</strain>
    </source>
</reference>
<feature type="transmembrane region" description="Helical" evidence="7">
    <location>
        <begin position="203"/>
        <end position="226"/>
    </location>
</feature>
<evidence type="ECO:0000313" key="8">
    <source>
        <dbReference type="EMBL" id="KAK3367491.1"/>
    </source>
</evidence>
<keyword evidence="5 7" id="KW-0472">Membrane</keyword>
<evidence type="ECO:0000256" key="1">
    <source>
        <dbReference type="ARBA" id="ARBA00004141"/>
    </source>
</evidence>
<feature type="transmembrane region" description="Helical" evidence="7">
    <location>
        <begin position="144"/>
        <end position="165"/>
    </location>
</feature>
<name>A0AAE0JZZ9_9PEZI</name>
<comment type="similarity">
    <text evidence="2">Belongs to the acetate uptake transporter (AceTr) (TC 2.A.96) family.</text>
</comment>
<dbReference type="InterPro" id="IPR051633">
    <property type="entry name" value="AceTr"/>
</dbReference>
<keyword evidence="9" id="KW-1185">Reference proteome</keyword>
<evidence type="ECO:0000256" key="5">
    <source>
        <dbReference type="ARBA" id="ARBA00023136"/>
    </source>
</evidence>
<feature type="transmembrane region" description="Helical" evidence="7">
    <location>
        <begin position="72"/>
        <end position="93"/>
    </location>
</feature>
<dbReference type="InterPro" id="IPR000791">
    <property type="entry name" value="Gpr1/Fun34/SatP-like"/>
</dbReference>
<dbReference type="EMBL" id="JAULSW010000011">
    <property type="protein sequence ID" value="KAK3367491.1"/>
    <property type="molecule type" value="Genomic_DNA"/>
</dbReference>
<comment type="caution">
    <text evidence="8">The sequence shown here is derived from an EMBL/GenBank/DDBJ whole genome shotgun (WGS) entry which is preliminary data.</text>
</comment>
<dbReference type="GO" id="GO:0015123">
    <property type="term" value="F:acetate transmembrane transporter activity"/>
    <property type="evidence" value="ECO:0007669"/>
    <property type="project" value="TreeGrafter"/>
</dbReference>
<evidence type="ECO:0000256" key="4">
    <source>
        <dbReference type="ARBA" id="ARBA00022989"/>
    </source>
</evidence>
<evidence type="ECO:0000313" key="9">
    <source>
        <dbReference type="Proteomes" id="UP001285441"/>
    </source>
</evidence>
<feature type="transmembrane region" description="Helical" evidence="7">
    <location>
        <begin position="105"/>
        <end position="124"/>
    </location>
</feature>
<feature type="region of interest" description="Disordered" evidence="6">
    <location>
        <begin position="1"/>
        <end position="22"/>
    </location>
</feature>
<dbReference type="Proteomes" id="UP001285441">
    <property type="component" value="Unassembled WGS sequence"/>
</dbReference>
<reference evidence="8" key="1">
    <citation type="journal article" date="2023" name="Mol. Phylogenet. Evol.">
        <title>Genome-scale phylogeny and comparative genomics of the fungal order Sordariales.</title>
        <authorList>
            <person name="Hensen N."/>
            <person name="Bonometti L."/>
            <person name="Westerberg I."/>
            <person name="Brannstrom I.O."/>
            <person name="Guillou S."/>
            <person name="Cros-Aarteil S."/>
            <person name="Calhoun S."/>
            <person name="Haridas S."/>
            <person name="Kuo A."/>
            <person name="Mondo S."/>
            <person name="Pangilinan J."/>
            <person name="Riley R."/>
            <person name="LaButti K."/>
            <person name="Andreopoulos B."/>
            <person name="Lipzen A."/>
            <person name="Chen C."/>
            <person name="Yan M."/>
            <person name="Daum C."/>
            <person name="Ng V."/>
            <person name="Clum A."/>
            <person name="Steindorff A."/>
            <person name="Ohm R.A."/>
            <person name="Martin F."/>
            <person name="Silar P."/>
            <person name="Natvig D.O."/>
            <person name="Lalanne C."/>
            <person name="Gautier V."/>
            <person name="Ament-Velasquez S.L."/>
            <person name="Kruys A."/>
            <person name="Hutchinson M.I."/>
            <person name="Powell A.J."/>
            <person name="Barry K."/>
            <person name="Miller A.N."/>
            <person name="Grigoriev I.V."/>
            <person name="Debuchy R."/>
            <person name="Gladieux P."/>
            <person name="Hiltunen Thoren M."/>
            <person name="Johannesson H."/>
        </authorList>
    </citation>
    <scope>NUCLEOTIDE SEQUENCE</scope>
    <source>
        <strain evidence="8">CBS 232.78</strain>
    </source>
</reference>
<sequence length="323" mass="34618">MAQQLDPTAEKAIGQTTATAPGVNGANAAHHREYDFHNPMAHIHSNVNETRLPAFGGEFQPGLWKSVEARKFANPAPLGLCAFALTTFVLSAINMNARGMQTPNIVVPLALGYGGVVQLLAGMWEMAVGNTFGATALSSYGGFWIAYGILLTPNWNILGAGGPYATDAVKAIDPKMGESAVGLFLTGWFIFTTILLLCTLRSTVMFFLLFFTLDIAFLMLACGAFANDNGAMESAKKLTQAGGGFGMLAAFLAWYNAFAGIADSRYVFFLFSCSCYGILLKCTLPPKSGGSHLIAKQAMARHLRHTHCGSPRCRSFALTLFLF</sequence>
<evidence type="ECO:0000256" key="3">
    <source>
        <dbReference type="ARBA" id="ARBA00022692"/>
    </source>
</evidence>
<feature type="transmembrane region" description="Helical" evidence="7">
    <location>
        <begin position="238"/>
        <end position="258"/>
    </location>
</feature>